<evidence type="ECO:0000313" key="5">
    <source>
        <dbReference type="Proteomes" id="UP000579605"/>
    </source>
</evidence>
<dbReference type="InterPro" id="IPR008928">
    <property type="entry name" value="6-hairpin_glycosidase_sf"/>
</dbReference>
<proteinExistence type="inferred from homology"/>
<evidence type="ECO:0000313" key="4">
    <source>
        <dbReference type="EMBL" id="NYH89584.1"/>
    </source>
</evidence>
<dbReference type="SUPFAM" id="SSF48208">
    <property type="entry name" value="Six-hairpin glycosidases"/>
    <property type="match status" value="1"/>
</dbReference>
<comment type="similarity">
    <text evidence="1">Belongs to the N-acylglucosamine 2-epimerase family.</text>
</comment>
<dbReference type="GO" id="GO:0005975">
    <property type="term" value="P:carbohydrate metabolic process"/>
    <property type="evidence" value="ECO:0007669"/>
    <property type="project" value="InterPro"/>
</dbReference>
<gene>
    <name evidence="4" type="ORF">F4554_002222</name>
</gene>
<comment type="caution">
    <text evidence="4">The sequence shown here is derived from an EMBL/GenBank/DDBJ whole genome shotgun (WGS) entry which is preliminary data.</text>
</comment>
<dbReference type="Proteomes" id="UP000579605">
    <property type="component" value="Unassembled WGS sequence"/>
</dbReference>
<dbReference type="GO" id="GO:0050121">
    <property type="term" value="F:N-acylglucosamine 2-epimerase activity"/>
    <property type="evidence" value="ECO:0007669"/>
    <property type="project" value="UniProtKB-EC"/>
</dbReference>
<keyword evidence="5" id="KW-1185">Reference proteome</keyword>
<accession>A0A852Z9J3</accession>
<dbReference type="EC" id="5.1.3.8" evidence="4"/>
<dbReference type="RefSeq" id="WP_179787288.1">
    <property type="nucleotide sequence ID" value="NZ_BAAARR010000008.1"/>
</dbReference>
<keyword evidence="2 4" id="KW-0413">Isomerase</keyword>
<reference evidence="4 5" key="1">
    <citation type="submission" date="2020-07" db="EMBL/GenBank/DDBJ databases">
        <title>Sequencing the genomes of 1000 actinobacteria strains.</title>
        <authorList>
            <person name="Klenk H.-P."/>
        </authorList>
    </citation>
    <scope>NUCLEOTIDE SEQUENCE [LARGE SCALE GENOMIC DNA]</scope>
    <source>
        <strain evidence="4 5">DSM 18448</strain>
    </source>
</reference>
<sequence length="484" mass="51714">MPEVPPPAGPDGPGPHGAGVAESGEYAGIVDHLVHDVLAWWLRNAPDRTHGGVFTCWDNSGDRLLSTDKYTWSQGRWIWLLASAADAVERGVLPAQGVLDAADLRELAGQSAAFVRTHAVLPDATTAYVTDAAGTPYEPTPGAGLHTSVFADCFVALGLAAWARIGEPRVGRGAEGDEGADGADPAEAGKLALTLLESAAERARSGHARTDPYPIHPDFTALSLPMICVGTATEVHRATGSDAGDGTVGGPAAAIAAEAAATIAREVREGADLRELVPRVPGRDETLLARHRTPGHALECLWFLVHAADNVPGVADALGADAFGADGDRAWIPEAALHALRVGWDDEHGGLFRYVDRDGGQPRGRTLDDPYEVLVRERATKLWWPHAEALYATRLLAARFPAYAPELSRWHERLRSYTYGTFPAGRGKEWVQIRSRDGAPLDRTVALPVKDPFHIARALLLQAELLAAPGDGHRTPNDVERNHQ</sequence>
<dbReference type="PANTHER" id="PTHR15108">
    <property type="entry name" value="N-ACYLGLUCOSAMINE-2-EPIMERASE"/>
    <property type="match status" value="1"/>
</dbReference>
<evidence type="ECO:0000256" key="3">
    <source>
        <dbReference type="SAM" id="MobiDB-lite"/>
    </source>
</evidence>
<evidence type="ECO:0000256" key="1">
    <source>
        <dbReference type="ARBA" id="ARBA00008558"/>
    </source>
</evidence>
<dbReference type="AlphaFoldDB" id="A0A852Z9J3"/>
<organism evidence="4 5">
    <name type="scientific">Actinopolymorpha rutila</name>
    <dbReference type="NCBI Taxonomy" id="446787"/>
    <lineage>
        <taxon>Bacteria</taxon>
        <taxon>Bacillati</taxon>
        <taxon>Actinomycetota</taxon>
        <taxon>Actinomycetes</taxon>
        <taxon>Propionibacteriales</taxon>
        <taxon>Actinopolymorphaceae</taxon>
        <taxon>Actinopolymorpha</taxon>
    </lineage>
</organism>
<dbReference type="Gene3D" id="1.50.10.10">
    <property type="match status" value="1"/>
</dbReference>
<feature type="compositionally biased region" description="Pro residues" evidence="3">
    <location>
        <begin position="1"/>
        <end position="13"/>
    </location>
</feature>
<evidence type="ECO:0000256" key="2">
    <source>
        <dbReference type="ARBA" id="ARBA00023235"/>
    </source>
</evidence>
<protein>
    <submittedName>
        <fullName evidence="4">N-acylglucosamine 2-epimerase</fullName>
        <ecNumber evidence="4">5.1.3.8</ecNumber>
    </submittedName>
</protein>
<dbReference type="InterPro" id="IPR012341">
    <property type="entry name" value="6hp_glycosidase-like_sf"/>
</dbReference>
<dbReference type="InterPro" id="IPR010819">
    <property type="entry name" value="AGE/CE"/>
</dbReference>
<name>A0A852Z9J3_9ACTN</name>
<dbReference type="EMBL" id="JACBZH010000001">
    <property type="protein sequence ID" value="NYH89584.1"/>
    <property type="molecule type" value="Genomic_DNA"/>
</dbReference>
<feature type="region of interest" description="Disordered" evidence="3">
    <location>
        <begin position="1"/>
        <end position="21"/>
    </location>
</feature>
<dbReference type="Pfam" id="PF07221">
    <property type="entry name" value="GlcNAc_2-epim"/>
    <property type="match status" value="1"/>
</dbReference>